<reference evidence="1" key="3">
    <citation type="submission" date="2022-12" db="EMBL/GenBank/DDBJ databases">
        <authorList>
            <person name="Sun Q."/>
            <person name="Kim S."/>
        </authorList>
    </citation>
    <scope>NUCLEOTIDE SEQUENCE</scope>
    <source>
        <strain evidence="1">KCTC 12344</strain>
    </source>
</reference>
<organism evidence="1 4">
    <name type="scientific">Pseudoduganella plicata</name>
    <dbReference type="NCBI Taxonomy" id="321984"/>
    <lineage>
        <taxon>Bacteria</taxon>
        <taxon>Pseudomonadati</taxon>
        <taxon>Pseudomonadota</taxon>
        <taxon>Betaproteobacteria</taxon>
        <taxon>Burkholderiales</taxon>
        <taxon>Oxalobacteraceae</taxon>
        <taxon>Telluria group</taxon>
        <taxon>Pseudoduganella</taxon>
    </lineage>
</organism>
<sequence length="166" mass="18136">MGEQEGATSIGFEAQAGRRRRALKLLALGLLIPVTACSQGEKNMHKFTVLDVEMFSYIDRVVTDIIFNGTDLGVMNKYGGTSTIAGVRIPFGVQSLHWTLDGPAGTPRNGEVVNMKNTLVITPDQIPTGTQSLGLHLYPDDTVEVTFAEFVPERTARGRKIMEARK</sequence>
<evidence type="ECO:0008006" key="5">
    <source>
        <dbReference type="Google" id="ProtNLM"/>
    </source>
</evidence>
<gene>
    <name evidence="2" type="ORF">E1742_05290</name>
    <name evidence="1" type="ORF">GCM10007388_32260</name>
</gene>
<reference evidence="1" key="1">
    <citation type="journal article" date="2014" name="Int. J. Syst. Evol. Microbiol.">
        <title>Complete genome sequence of Corynebacterium casei LMG S-19264T (=DSM 44701T), isolated from a smear-ripened cheese.</title>
        <authorList>
            <consortium name="US DOE Joint Genome Institute (JGI-PGF)"/>
            <person name="Walter F."/>
            <person name="Albersmeier A."/>
            <person name="Kalinowski J."/>
            <person name="Ruckert C."/>
        </authorList>
    </citation>
    <scope>NUCLEOTIDE SEQUENCE</scope>
    <source>
        <strain evidence="1">KCTC 12344</strain>
    </source>
</reference>
<protein>
    <recommendedName>
        <fullName evidence="5">Copper chaperone PCu(A)C</fullName>
    </recommendedName>
</protein>
<evidence type="ECO:0000313" key="4">
    <source>
        <dbReference type="Proteomes" id="UP000619512"/>
    </source>
</evidence>
<keyword evidence="3" id="KW-1185">Reference proteome</keyword>
<dbReference type="AlphaFoldDB" id="A0A4P7BB13"/>
<accession>A0A4P7BB13</accession>
<dbReference type="Proteomes" id="UP000294359">
    <property type="component" value="Chromosome"/>
</dbReference>
<evidence type="ECO:0000313" key="2">
    <source>
        <dbReference type="EMBL" id="QBQ35644.1"/>
    </source>
</evidence>
<evidence type="ECO:0000313" key="3">
    <source>
        <dbReference type="Proteomes" id="UP000294359"/>
    </source>
</evidence>
<evidence type="ECO:0000313" key="1">
    <source>
        <dbReference type="EMBL" id="GGY96345.1"/>
    </source>
</evidence>
<dbReference type="RefSeq" id="WP_134383881.1">
    <property type="nucleotide sequence ID" value="NZ_BMWW01000005.1"/>
</dbReference>
<proteinExistence type="predicted"/>
<reference evidence="2 3" key="2">
    <citation type="submission" date="2019-03" db="EMBL/GenBank/DDBJ databases">
        <title>Draft Genome Sequences of Six Type Strains of the Genus Massilia.</title>
        <authorList>
            <person name="Miess H."/>
            <person name="Frediansyhah A."/>
            <person name="Gross H."/>
        </authorList>
    </citation>
    <scope>NUCLEOTIDE SEQUENCE [LARGE SCALE GENOMIC DNA]</scope>
    <source>
        <strain evidence="2 3">DSM 17505</strain>
    </source>
</reference>
<dbReference type="EMBL" id="CP038026">
    <property type="protein sequence ID" value="QBQ35644.1"/>
    <property type="molecule type" value="Genomic_DNA"/>
</dbReference>
<name>A0A4P7BB13_9BURK</name>
<dbReference type="EMBL" id="BMWW01000005">
    <property type="protein sequence ID" value="GGY96345.1"/>
    <property type="molecule type" value="Genomic_DNA"/>
</dbReference>
<dbReference type="OrthoDB" id="9103592at2"/>
<dbReference type="Proteomes" id="UP000619512">
    <property type="component" value="Unassembled WGS sequence"/>
</dbReference>